<dbReference type="Proteomes" id="UP000886885">
    <property type="component" value="Chromosome 19D"/>
</dbReference>
<dbReference type="OrthoDB" id="2121828at2759"/>
<reference evidence="11" key="1">
    <citation type="journal article" date="2020" name="bioRxiv">
        <title>Hybrid origin of Populus tomentosa Carr. identified through genome sequencing and phylogenomic analysis.</title>
        <authorList>
            <person name="An X."/>
            <person name="Gao K."/>
            <person name="Chen Z."/>
            <person name="Li J."/>
            <person name="Yang X."/>
            <person name="Yang X."/>
            <person name="Zhou J."/>
            <person name="Guo T."/>
            <person name="Zhao T."/>
            <person name="Huang S."/>
            <person name="Miao D."/>
            <person name="Khan W.U."/>
            <person name="Rao P."/>
            <person name="Ye M."/>
            <person name="Lei B."/>
            <person name="Liao W."/>
            <person name="Wang J."/>
            <person name="Ji L."/>
            <person name="Li Y."/>
            <person name="Guo B."/>
            <person name="Mustafa N.S."/>
            <person name="Li S."/>
            <person name="Yun Q."/>
            <person name="Keller S.R."/>
            <person name="Mao J."/>
            <person name="Zhang R."/>
            <person name="Strauss S.H."/>
        </authorList>
    </citation>
    <scope>NUCLEOTIDE SEQUENCE</scope>
    <source>
        <strain evidence="11">GM15</strain>
        <tissue evidence="11">Leaf</tissue>
    </source>
</reference>
<dbReference type="InterPro" id="IPR001117">
    <property type="entry name" value="Cu-oxidase_2nd"/>
</dbReference>
<feature type="domain" description="Plastocyanin-like" evidence="9">
    <location>
        <begin position="419"/>
        <end position="529"/>
    </location>
</feature>
<dbReference type="InterPro" id="IPR011706">
    <property type="entry name" value="Cu-oxidase_C"/>
</dbReference>
<dbReference type="InterPro" id="IPR034285">
    <property type="entry name" value="CuRO_2_LCC"/>
</dbReference>
<evidence type="ECO:0000259" key="9">
    <source>
        <dbReference type="Pfam" id="PF07731"/>
    </source>
</evidence>
<dbReference type="InterPro" id="IPR045087">
    <property type="entry name" value="Cu-oxidase_fam"/>
</dbReference>
<comment type="similarity">
    <text evidence="2">Belongs to the multicopper oxidase family.</text>
</comment>
<dbReference type="EMBL" id="JAAWWB010000038">
    <property type="protein sequence ID" value="KAG6737981.1"/>
    <property type="molecule type" value="Genomic_DNA"/>
</dbReference>
<evidence type="ECO:0000256" key="1">
    <source>
        <dbReference type="ARBA" id="ARBA00001935"/>
    </source>
</evidence>
<keyword evidence="4" id="KW-0560">Oxidoreductase</keyword>
<dbReference type="GO" id="GO:0005507">
    <property type="term" value="F:copper ion binding"/>
    <property type="evidence" value="ECO:0007669"/>
    <property type="project" value="InterPro"/>
</dbReference>
<feature type="domain" description="Plastocyanin-like" evidence="8">
    <location>
        <begin position="164"/>
        <end position="314"/>
    </location>
</feature>
<evidence type="ECO:0000259" key="10">
    <source>
        <dbReference type="Pfam" id="PF07732"/>
    </source>
</evidence>
<keyword evidence="6" id="KW-0325">Glycoprotein</keyword>
<evidence type="ECO:0008006" key="13">
    <source>
        <dbReference type="Google" id="ProtNLM"/>
    </source>
</evidence>
<name>A0A8X7XSZ8_POPTO</name>
<evidence type="ECO:0000313" key="12">
    <source>
        <dbReference type="Proteomes" id="UP000886885"/>
    </source>
</evidence>
<evidence type="ECO:0000256" key="5">
    <source>
        <dbReference type="ARBA" id="ARBA00023008"/>
    </source>
</evidence>
<dbReference type="PANTHER" id="PTHR11709">
    <property type="entry name" value="MULTI-COPPER OXIDASE"/>
    <property type="match status" value="1"/>
</dbReference>
<organism evidence="11 12">
    <name type="scientific">Populus tomentosa</name>
    <name type="common">Chinese white poplar</name>
    <dbReference type="NCBI Taxonomy" id="118781"/>
    <lineage>
        <taxon>Eukaryota</taxon>
        <taxon>Viridiplantae</taxon>
        <taxon>Streptophyta</taxon>
        <taxon>Embryophyta</taxon>
        <taxon>Tracheophyta</taxon>
        <taxon>Spermatophyta</taxon>
        <taxon>Magnoliopsida</taxon>
        <taxon>eudicotyledons</taxon>
        <taxon>Gunneridae</taxon>
        <taxon>Pentapetalae</taxon>
        <taxon>rosids</taxon>
        <taxon>fabids</taxon>
        <taxon>Malpighiales</taxon>
        <taxon>Salicaceae</taxon>
        <taxon>Saliceae</taxon>
        <taxon>Populus</taxon>
    </lineage>
</organism>
<keyword evidence="3" id="KW-0479">Metal-binding</keyword>
<gene>
    <name evidence="11" type="ORF">POTOM_059516</name>
</gene>
<evidence type="ECO:0000256" key="7">
    <source>
        <dbReference type="SAM" id="SignalP"/>
    </source>
</evidence>
<evidence type="ECO:0000256" key="2">
    <source>
        <dbReference type="ARBA" id="ARBA00010609"/>
    </source>
</evidence>
<sequence>MGISRLGFIAGLIWFMAMDWQVLCMAQSNVHHYNFVLKQAQFTRLCETKTMLTVNGSFPGPTIHARKGDTFYVNVHNEGEYGVTIHWHGVKQPRNPWSDGPENVTQCPIQPGKNFTYEVILSDEEGTLWWHAHSDWTRATVHGAIVISPANGTTYPFPAPYAEQTIIIASWFKGDVKAVIDEALATGAGPNISNSLTINGQPGDLYPCSDKNTYRLKVNSGRTYLLRVINAVMNEEQFFGIAGHSLTVVGQDAAYIKPITTSYIMITPGQTMDILVTANQPPSYYYIASHSFSDGAGVAFDNTTTTAIFQYNGNYSRPSSIPLPVLPVFNDTAAAENYTSRVRGLASSDHPVNVPQTVNRSLYITIALNFLPCTEATCINSTRLAASMNNVSFQFQPIDILQAYYRSINGVFDADFPSEPLKYFNFTGNVTSINVATGRATKVTMLNYGEAVEIVFQGTNLLAEMNHPIHLHGFSFYLVGHGKGNFNNETDPKSYNLIDPPEINTVALPQSGWAAIRFVANNPGKGVVHPLSLGKALKLGHGHCSHREERQNKVTKYAPSSGVPAVLLLVLCNIASEANDCLIKI</sequence>
<dbReference type="Pfam" id="PF00394">
    <property type="entry name" value="Cu-oxidase"/>
    <property type="match status" value="1"/>
</dbReference>
<evidence type="ECO:0000259" key="8">
    <source>
        <dbReference type="Pfam" id="PF00394"/>
    </source>
</evidence>
<dbReference type="InterPro" id="IPR034288">
    <property type="entry name" value="CuRO_1_LCC"/>
</dbReference>
<feature type="chain" id="PRO_5036490151" description="Laccase" evidence="7">
    <location>
        <begin position="27"/>
        <end position="585"/>
    </location>
</feature>
<evidence type="ECO:0000313" key="11">
    <source>
        <dbReference type="EMBL" id="KAG6737981.1"/>
    </source>
</evidence>
<dbReference type="GO" id="GO:0052716">
    <property type="term" value="F:hydroquinone:oxygen oxidoreductase activity"/>
    <property type="evidence" value="ECO:0007669"/>
    <property type="project" value="InterPro"/>
</dbReference>
<dbReference type="CDD" id="cd13875">
    <property type="entry name" value="CuRO_2_LCC_plant"/>
    <property type="match status" value="1"/>
</dbReference>
<dbReference type="AlphaFoldDB" id="A0A8X7XSZ8"/>
<dbReference type="CDD" id="cd13849">
    <property type="entry name" value="CuRO_1_LCC_plant"/>
    <property type="match status" value="1"/>
</dbReference>
<keyword evidence="12" id="KW-1185">Reference proteome</keyword>
<dbReference type="GO" id="GO:0048046">
    <property type="term" value="C:apoplast"/>
    <property type="evidence" value="ECO:0007669"/>
    <property type="project" value="InterPro"/>
</dbReference>
<keyword evidence="7" id="KW-0732">Signal</keyword>
<evidence type="ECO:0000256" key="3">
    <source>
        <dbReference type="ARBA" id="ARBA00022723"/>
    </source>
</evidence>
<comment type="cofactor">
    <cofactor evidence="1">
        <name>Cu cation</name>
        <dbReference type="ChEBI" id="CHEBI:23378"/>
    </cofactor>
</comment>
<dbReference type="InterPro" id="IPR011707">
    <property type="entry name" value="Cu-oxidase-like_N"/>
</dbReference>
<proteinExistence type="inferred from homology"/>
<dbReference type="Pfam" id="PF07731">
    <property type="entry name" value="Cu-oxidase_2"/>
    <property type="match status" value="1"/>
</dbReference>
<feature type="domain" description="Plastocyanin-like" evidence="10">
    <location>
        <begin position="38"/>
        <end position="150"/>
    </location>
</feature>
<evidence type="ECO:0000256" key="6">
    <source>
        <dbReference type="ARBA" id="ARBA00023180"/>
    </source>
</evidence>
<dbReference type="GO" id="GO:0046274">
    <property type="term" value="P:lignin catabolic process"/>
    <property type="evidence" value="ECO:0007669"/>
    <property type="project" value="InterPro"/>
</dbReference>
<dbReference type="InterPro" id="IPR017761">
    <property type="entry name" value="Laccase"/>
</dbReference>
<comment type="caution">
    <text evidence="11">The sequence shown here is derived from an EMBL/GenBank/DDBJ whole genome shotgun (WGS) entry which is preliminary data.</text>
</comment>
<accession>A0A8X7XSZ8</accession>
<feature type="signal peptide" evidence="7">
    <location>
        <begin position="1"/>
        <end position="26"/>
    </location>
</feature>
<protein>
    <recommendedName>
        <fullName evidence="13">Laccase</fullName>
    </recommendedName>
</protein>
<evidence type="ECO:0000256" key="4">
    <source>
        <dbReference type="ARBA" id="ARBA00023002"/>
    </source>
</evidence>
<dbReference type="Pfam" id="PF07732">
    <property type="entry name" value="Cu-oxidase_3"/>
    <property type="match status" value="1"/>
</dbReference>
<dbReference type="PANTHER" id="PTHR11709:SF410">
    <property type="entry name" value="LACCASE"/>
    <property type="match status" value="1"/>
</dbReference>
<dbReference type="NCBIfam" id="TIGR03389">
    <property type="entry name" value="laccase"/>
    <property type="match status" value="1"/>
</dbReference>
<keyword evidence="5" id="KW-0186">Copper</keyword>